<name>A0A4P9W919_9FUNG</name>
<gene>
    <name evidence="2" type="ORF">BDK51DRAFT_26112</name>
</gene>
<feature type="region of interest" description="Disordered" evidence="1">
    <location>
        <begin position="115"/>
        <end position="153"/>
    </location>
</feature>
<feature type="region of interest" description="Disordered" evidence="1">
    <location>
        <begin position="1"/>
        <end position="39"/>
    </location>
</feature>
<proteinExistence type="predicted"/>
<accession>A0A4P9W919</accession>
<protein>
    <submittedName>
        <fullName evidence="2">Uncharacterized protein</fullName>
    </submittedName>
</protein>
<evidence type="ECO:0000313" key="3">
    <source>
        <dbReference type="Proteomes" id="UP000269721"/>
    </source>
</evidence>
<reference evidence="3" key="1">
    <citation type="journal article" date="2018" name="Nat. Microbiol.">
        <title>Leveraging single-cell genomics to expand the fungal tree of life.</title>
        <authorList>
            <person name="Ahrendt S.R."/>
            <person name="Quandt C.A."/>
            <person name="Ciobanu D."/>
            <person name="Clum A."/>
            <person name="Salamov A."/>
            <person name="Andreopoulos B."/>
            <person name="Cheng J.F."/>
            <person name="Woyke T."/>
            <person name="Pelin A."/>
            <person name="Henrissat B."/>
            <person name="Reynolds N.K."/>
            <person name="Benny G.L."/>
            <person name="Smith M.E."/>
            <person name="James T.Y."/>
            <person name="Grigoriev I.V."/>
        </authorList>
    </citation>
    <scope>NUCLEOTIDE SEQUENCE [LARGE SCALE GENOMIC DNA]</scope>
</reference>
<sequence length="479" mass="53578">MFPAGRQNRRREDGMAARRRPAPSDPSHSIPSTRAGLNNLDAHPVSMAPQLSLSNSDLESHLGFNIILQHFNLNSKVDQWFACSLALNVPSDGPAVNLRSPAMFDVGAVNRSNQLQPGEELCRSAEKGSPRNPEHGYPELEVEPDLPSSRTRRPPQEFVKLQKQTVLPRNAPFLKEADKRLDEEPLGQPQDFVKWDKQTSGWTKHTSDLKKLSGLKNELQKRKPSKEGLATKTSSWKWNPTFRVREREVRAETGQPDTGESNLNEIKTLGGPRCDGQIQVSMKSLGQPQDFVKQTSSCVLPTKRLSPQGCMETRVHPDLPRSRMRSAGAGTGQPNTWERNPKEMNVFWELLFARNAHHSLLANALGEPHCNEPKQVLMRNLRTAIRCQKHQGIARRAKLKSARMNKLPLRRSIYIGDGKGHREGSDVSPIITQIAQGFLISQTEGEAGADLQFRREVAITPLRCRGQRPSPGKNFKTGI</sequence>
<evidence type="ECO:0000256" key="1">
    <source>
        <dbReference type="SAM" id="MobiDB-lite"/>
    </source>
</evidence>
<keyword evidence="3" id="KW-1185">Reference proteome</keyword>
<feature type="compositionally biased region" description="Basic and acidic residues" evidence="1">
    <location>
        <begin position="120"/>
        <end position="138"/>
    </location>
</feature>
<evidence type="ECO:0000313" key="2">
    <source>
        <dbReference type="EMBL" id="RKO88884.1"/>
    </source>
</evidence>
<dbReference type="EMBL" id="KZ996421">
    <property type="protein sequence ID" value="RKO88884.1"/>
    <property type="molecule type" value="Genomic_DNA"/>
</dbReference>
<dbReference type="AlphaFoldDB" id="A0A4P9W919"/>
<organism evidence="2 3">
    <name type="scientific">Blyttiomyces helicus</name>
    <dbReference type="NCBI Taxonomy" id="388810"/>
    <lineage>
        <taxon>Eukaryota</taxon>
        <taxon>Fungi</taxon>
        <taxon>Fungi incertae sedis</taxon>
        <taxon>Chytridiomycota</taxon>
        <taxon>Chytridiomycota incertae sedis</taxon>
        <taxon>Chytridiomycetes</taxon>
        <taxon>Chytridiomycetes incertae sedis</taxon>
        <taxon>Blyttiomyces</taxon>
    </lineage>
</organism>
<feature type="region of interest" description="Disordered" evidence="1">
    <location>
        <begin position="309"/>
        <end position="338"/>
    </location>
</feature>
<dbReference type="Proteomes" id="UP000269721">
    <property type="component" value="Unassembled WGS sequence"/>
</dbReference>
<feature type="compositionally biased region" description="Polar residues" evidence="1">
    <location>
        <begin position="26"/>
        <end position="36"/>
    </location>
</feature>